<evidence type="ECO:0008006" key="4">
    <source>
        <dbReference type="Google" id="ProtNLM"/>
    </source>
</evidence>
<evidence type="ECO:0000313" key="2">
    <source>
        <dbReference type="EMBL" id="NHE58977.1"/>
    </source>
</evidence>
<feature type="chain" id="PRO_5047307752" description="Peptidase M48 domain-containing protein" evidence="1">
    <location>
        <begin position="20"/>
        <end position="182"/>
    </location>
</feature>
<name>A0ABX0HBG1_9BACT</name>
<keyword evidence="1" id="KW-0732">Signal</keyword>
<sequence length="182" mass="20103">MKNLLIALILVFGGQFCQAQSCNYAGAAGHGQRYPASPYAKQVVLSICKTLGVPYIETVATDRGNAFASHSYGIPIIGYNEHFMGYLQLHNQCAPISVMAHEVGHHLNMDLSWYGSFKHPWTRELQADFVSGYVLAKMGCSLYDAQSAFRVMFAWMGSASHPDTPRRMAAMQQGYQQALMGN</sequence>
<gene>
    <name evidence="2" type="ORF">G9Q97_19385</name>
</gene>
<comment type="caution">
    <text evidence="2">The sequence shown here is derived from an EMBL/GenBank/DDBJ whole genome shotgun (WGS) entry which is preliminary data.</text>
</comment>
<keyword evidence="3" id="KW-1185">Reference proteome</keyword>
<dbReference type="EMBL" id="JAANYN010000009">
    <property type="protein sequence ID" value="NHE58977.1"/>
    <property type="molecule type" value="Genomic_DNA"/>
</dbReference>
<proteinExistence type="predicted"/>
<organism evidence="2 3">
    <name type="scientific">Cyclobacterium plantarum</name>
    <dbReference type="NCBI Taxonomy" id="2716263"/>
    <lineage>
        <taxon>Bacteria</taxon>
        <taxon>Pseudomonadati</taxon>
        <taxon>Bacteroidota</taxon>
        <taxon>Cytophagia</taxon>
        <taxon>Cytophagales</taxon>
        <taxon>Cyclobacteriaceae</taxon>
        <taxon>Cyclobacterium</taxon>
    </lineage>
</organism>
<reference evidence="2 3" key="1">
    <citation type="submission" date="2020-03" db="EMBL/GenBank/DDBJ databases">
        <title>Cyclobacterium plantarum sp. nov., a marine bacterium isolated from a coastal-marine wetland.</title>
        <authorList>
            <person name="Sanchez-Porro C."/>
            <person name="Ventosa A."/>
            <person name="Amoozegar M."/>
        </authorList>
    </citation>
    <scope>NUCLEOTIDE SEQUENCE [LARGE SCALE GENOMIC DNA]</scope>
    <source>
        <strain evidence="2 3">GBPx2</strain>
    </source>
</reference>
<dbReference type="Proteomes" id="UP000649799">
    <property type="component" value="Unassembled WGS sequence"/>
</dbReference>
<protein>
    <recommendedName>
        <fullName evidence="4">Peptidase M48 domain-containing protein</fullName>
    </recommendedName>
</protein>
<feature type="signal peptide" evidence="1">
    <location>
        <begin position="1"/>
        <end position="19"/>
    </location>
</feature>
<evidence type="ECO:0000256" key="1">
    <source>
        <dbReference type="SAM" id="SignalP"/>
    </source>
</evidence>
<accession>A0ABX0HBG1</accession>
<evidence type="ECO:0000313" key="3">
    <source>
        <dbReference type="Proteomes" id="UP000649799"/>
    </source>
</evidence>
<dbReference type="RefSeq" id="WP_166149885.1">
    <property type="nucleotide sequence ID" value="NZ_JAANYN010000009.1"/>
</dbReference>